<comment type="subcellular location">
    <subcellularLocation>
        <location evidence="1">Cell membrane</location>
        <topology evidence="1">Multi-pass membrane protein</topology>
    </subcellularLocation>
    <subcellularLocation>
        <location evidence="8">Membrane</location>
        <topology evidence="8">Multi-pass membrane protein</topology>
    </subcellularLocation>
</comment>
<protein>
    <recommendedName>
        <fullName evidence="8">Anoctamin</fullName>
    </recommendedName>
</protein>
<evidence type="ECO:0000256" key="5">
    <source>
        <dbReference type="ARBA" id="ARBA00022989"/>
    </source>
</evidence>
<sequence>MATEDKDVKLEMLKDQDDDVDVGSLTGPQFSSTGSLVFTDPYMDGEKRVDYVLVWEVPEKEDEKSARAQSARENFEKNLVEEGLQLEYDNEVGGSEENVKFVKVHAPYEVLTRYAEILKIKMKMKKNPVKAVSTTLWNSVLKVKDVCLSPFKLDETLLPEITKEPSLVYSRDKEYLHQEDVIRRILHCCLPTTRGSLESWVSYEHPNYYGSQIAMYFAWLGFYTQFLIPPSILGLAIFLYGIIYMDDSYPSKEICDPSLNMTMCPLCDYKCGYWKLNASCGDSTYSRMFDNNATFWKRKQSVIQYNWDLVEFVKEEEPPRPEYLARLANYPRMKVNPITGMKEPHLPFFRRRLPIFMLSYGFMLFTMAIAIGGVVGVIAYRVSTLAALQLLESKEQTNGTLAETQHLITENASIITTITAACINLILIIILNMIYSRVAVWLTDFECLRTQSLYDNSINIKLFSLQFVNYYSSIIYIAFFKGRLVGRPGMYNMAFGARQEEAFIIALTSDFIPRLVYVYGYSEDKSMIGYTRYKDFRYPPGHVDDAGQLNQYEYSDKHWHVLAARFAFVILFENLVVVLTSLVAYAIPDVPAKVKKQIRREAYVSSEIVIKTELDKARGKSVDDIVLGSLAARFKKGLSSGNGSELRKRTNEKTGEVQTVDETGVSVSNI</sequence>
<keyword evidence="12" id="KW-1185">Reference proteome</keyword>
<evidence type="ECO:0000259" key="9">
    <source>
        <dbReference type="Pfam" id="PF04547"/>
    </source>
</evidence>
<evidence type="ECO:0000313" key="11">
    <source>
        <dbReference type="EMBL" id="WAR07941.1"/>
    </source>
</evidence>
<dbReference type="InterPro" id="IPR007632">
    <property type="entry name" value="Anoctamin"/>
</dbReference>
<dbReference type="InterPro" id="IPR032394">
    <property type="entry name" value="Anoct_dimer"/>
</dbReference>
<accession>A0ABY7EGL1</accession>
<evidence type="ECO:0000256" key="8">
    <source>
        <dbReference type="RuleBase" id="RU280814"/>
    </source>
</evidence>
<keyword evidence="3" id="KW-1003">Cell membrane</keyword>
<keyword evidence="4 8" id="KW-0812">Transmembrane</keyword>
<keyword evidence="5 8" id="KW-1133">Transmembrane helix</keyword>
<evidence type="ECO:0000259" key="10">
    <source>
        <dbReference type="Pfam" id="PF16178"/>
    </source>
</evidence>
<evidence type="ECO:0000256" key="3">
    <source>
        <dbReference type="ARBA" id="ARBA00022475"/>
    </source>
</evidence>
<evidence type="ECO:0000256" key="7">
    <source>
        <dbReference type="ARBA" id="ARBA00023180"/>
    </source>
</evidence>
<feature type="domain" description="Anoctamin transmembrane" evidence="9">
    <location>
        <begin position="502"/>
        <end position="601"/>
    </location>
</feature>
<feature type="transmembrane region" description="Helical" evidence="8">
    <location>
        <begin position="414"/>
        <end position="435"/>
    </location>
</feature>
<organism evidence="11 12">
    <name type="scientific">Mya arenaria</name>
    <name type="common">Soft-shell clam</name>
    <dbReference type="NCBI Taxonomy" id="6604"/>
    <lineage>
        <taxon>Eukaryota</taxon>
        <taxon>Metazoa</taxon>
        <taxon>Spiralia</taxon>
        <taxon>Lophotrochozoa</taxon>
        <taxon>Mollusca</taxon>
        <taxon>Bivalvia</taxon>
        <taxon>Autobranchia</taxon>
        <taxon>Heteroconchia</taxon>
        <taxon>Euheterodonta</taxon>
        <taxon>Imparidentia</taxon>
        <taxon>Neoheterodontei</taxon>
        <taxon>Myida</taxon>
        <taxon>Myoidea</taxon>
        <taxon>Myidae</taxon>
        <taxon>Mya</taxon>
    </lineage>
</organism>
<name>A0ABY7EGL1_MYAAR</name>
<feature type="domain" description="Anoctamin dimerisation" evidence="10">
    <location>
        <begin position="43"/>
        <end position="178"/>
    </location>
</feature>
<feature type="transmembrane region" description="Helical" evidence="8">
    <location>
        <begin position="355"/>
        <end position="380"/>
    </location>
</feature>
<dbReference type="Proteomes" id="UP001164746">
    <property type="component" value="Chromosome 6"/>
</dbReference>
<feature type="transmembrane region" description="Helical" evidence="8">
    <location>
        <begin position="216"/>
        <end position="243"/>
    </location>
</feature>
<evidence type="ECO:0000256" key="6">
    <source>
        <dbReference type="ARBA" id="ARBA00023136"/>
    </source>
</evidence>
<evidence type="ECO:0000256" key="2">
    <source>
        <dbReference type="ARBA" id="ARBA00009671"/>
    </source>
</evidence>
<dbReference type="Pfam" id="PF04547">
    <property type="entry name" value="Anoctamin"/>
    <property type="match status" value="2"/>
</dbReference>
<dbReference type="PANTHER" id="PTHR12308">
    <property type="entry name" value="ANOCTAMIN"/>
    <property type="match status" value="1"/>
</dbReference>
<gene>
    <name evidence="11" type="ORF">MAR_017899</name>
</gene>
<dbReference type="InterPro" id="IPR049452">
    <property type="entry name" value="Anoctamin_TM"/>
</dbReference>
<proteinExistence type="inferred from homology"/>
<evidence type="ECO:0000256" key="4">
    <source>
        <dbReference type="ARBA" id="ARBA00022692"/>
    </source>
</evidence>
<reference evidence="11" key="1">
    <citation type="submission" date="2022-11" db="EMBL/GenBank/DDBJ databases">
        <title>Centuries of genome instability and evolution in soft-shell clam transmissible cancer (bioRxiv).</title>
        <authorList>
            <person name="Hart S.F.M."/>
            <person name="Yonemitsu M.A."/>
            <person name="Giersch R.M."/>
            <person name="Beal B.F."/>
            <person name="Arriagada G."/>
            <person name="Davis B.W."/>
            <person name="Ostrander E.A."/>
            <person name="Goff S.P."/>
            <person name="Metzger M.J."/>
        </authorList>
    </citation>
    <scope>NUCLEOTIDE SEQUENCE</scope>
    <source>
        <strain evidence="11">MELC-2E11</strain>
        <tissue evidence="11">Siphon/mantle</tissue>
    </source>
</reference>
<dbReference type="EMBL" id="CP111017">
    <property type="protein sequence ID" value="WAR07941.1"/>
    <property type="molecule type" value="Genomic_DNA"/>
</dbReference>
<evidence type="ECO:0000313" key="12">
    <source>
        <dbReference type="Proteomes" id="UP001164746"/>
    </source>
</evidence>
<feature type="transmembrane region" description="Helical" evidence="8">
    <location>
        <begin position="566"/>
        <end position="587"/>
    </location>
</feature>
<evidence type="ECO:0000256" key="1">
    <source>
        <dbReference type="ARBA" id="ARBA00004651"/>
    </source>
</evidence>
<comment type="caution">
    <text evidence="8">Lacks conserved residue(s) required for the propagation of feature annotation.</text>
</comment>
<feature type="domain" description="Anoctamin transmembrane" evidence="9">
    <location>
        <begin position="207"/>
        <end position="501"/>
    </location>
</feature>
<dbReference type="Pfam" id="PF16178">
    <property type="entry name" value="Anoct_dimer"/>
    <property type="match status" value="1"/>
</dbReference>
<comment type="similarity">
    <text evidence="2 8">Belongs to the anoctamin family.</text>
</comment>
<keyword evidence="7" id="KW-0325">Glycoprotein</keyword>
<keyword evidence="6 8" id="KW-0472">Membrane</keyword>
<dbReference type="PANTHER" id="PTHR12308:SF83">
    <property type="entry name" value="ANOCTAMIN"/>
    <property type="match status" value="1"/>
</dbReference>